<evidence type="ECO:0000313" key="1">
    <source>
        <dbReference type="EMBL" id="KIK42413.1"/>
    </source>
</evidence>
<reference evidence="2" key="2">
    <citation type="submission" date="2015-01" db="EMBL/GenBank/DDBJ databases">
        <title>Evolutionary Origins and Diversification of the Mycorrhizal Mutualists.</title>
        <authorList>
            <consortium name="DOE Joint Genome Institute"/>
            <consortium name="Mycorrhizal Genomics Consortium"/>
            <person name="Kohler A."/>
            <person name="Kuo A."/>
            <person name="Nagy L.G."/>
            <person name="Floudas D."/>
            <person name="Copeland A."/>
            <person name="Barry K.W."/>
            <person name="Cichocki N."/>
            <person name="Veneault-Fourrey C."/>
            <person name="LaButti K."/>
            <person name="Lindquist E.A."/>
            <person name="Lipzen A."/>
            <person name="Lundell T."/>
            <person name="Morin E."/>
            <person name="Murat C."/>
            <person name="Riley R."/>
            <person name="Ohm R."/>
            <person name="Sun H."/>
            <person name="Tunlid A."/>
            <person name="Henrissat B."/>
            <person name="Grigoriev I.V."/>
            <person name="Hibbett D.S."/>
            <person name="Martin F."/>
        </authorList>
    </citation>
    <scope>NUCLEOTIDE SEQUENCE [LARGE SCALE GENOMIC DNA]</scope>
    <source>
        <strain evidence="2">UH-Slu-Lm8-n1</strain>
    </source>
</reference>
<accession>A0A0D0BGS9</accession>
<protein>
    <recommendedName>
        <fullName evidence="3">F-box domain-containing protein</fullName>
    </recommendedName>
</protein>
<feature type="non-terminal residue" evidence="1">
    <location>
        <position position="110"/>
    </location>
</feature>
<sequence>MNHNQASVSSNTQEDVDEITQQIRALQSSQNDLSRSIRNLQVRAARIQNQKAAVSLIPSDVLSMIFEECRQLNPQWSGVLFLLHQSPVEVRLSHVSSRWREVALTSPSLW</sequence>
<dbReference type="STRING" id="930992.A0A0D0BGS9"/>
<proteinExistence type="predicted"/>
<dbReference type="OrthoDB" id="2884925at2759"/>
<dbReference type="InParanoid" id="A0A0D0BGS9"/>
<gene>
    <name evidence="1" type="ORF">CY34DRAFT_83595</name>
</gene>
<reference evidence="1 2" key="1">
    <citation type="submission" date="2014-04" db="EMBL/GenBank/DDBJ databases">
        <authorList>
            <consortium name="DOE Joint Genome Institute"/>
            <person name="Kuo A."/>
            <person name="Ruytinx J."/>
            <person name="Rineau F."/>
            <person name="Colpaert J."/>
            <person name="Kohler A."/>
            <person name="Nagy L.G."/>
            <person name="Floudas D."/>
            <person name="Copeland A."/>
            <person name="Barry K.W."/>
            <person name="Cichocki N."/>
            <person name="Veneault-Fourrey C."/>
            <person name="LaButti K."/>
            <person name="Lindquist E.A."/>
            <person name="Lipzen A."/>
            <person name="Lundell T."/>
            <person name="Morin E."/>
            <person name="Murat C."/>
            <person name="Sun H."/>
            <person name="Tunlid A."/>
            <person name="Henrissat B."/>
            <person name="Grigoriev I.V."/>
            <person name="Hibbett D.S."/>
            <person name="Martin F."/>
            <person name="Nordberg H.P."/>
            <person name="Cantor M.N."/>
            <person name="Hua S.X."/>
        </authorList>
    </citation>
    <scope>NUCLEOTIDE SEQUENCE [LARGE SCALE GENOMIC DNA]</scope>
    <source>
        <strain evidence="1 2">UH-Slu-Lm8-n1</strain>
    </source>
</reference>
<name>A0A0D0BGS9_9AGAM</name>
<dbReference type="EMBL" id="KN835239">
    <property type="protein sequence ID" value="KIK42413.1"/>
    <property type="molecule type" value="Genomic_DNA"/>
</dbReference>
<evidence type="ECO:0000313" key="2">
    <source>
        <dbReference type="Proteomes" id="UP000054485"/>
    </source>
</evidence>
<evidence type="ECO:0008006" key="3">
    <source>
        <dbReference type="Google" id="ProtNLM"/>
    </source>
</evidence>
<dbReference type="HOGENOM" id="CLU_018544_5_0_1"/>
<dbReference type="AlphaFoldDB" id="A0A0D0BGS9"/>
<dbReference type="Proteomes" id="UP000054485">
    <property type="component" value="Unassembled WGS sequence"/>
</dbReference>
<organism evidence="1 2">
    <name type="scientific">Suillus luteus UH-Slu-Lm8-n1</name>
    <dbReference type="NCBI Taxonomy" id="930992"/>
    <lineage>
        <taxon>Eukaryota</taxon>
        <taxon>Fungi</taxon>
        <taxon>Dikarya</taxon>
        <taxon>Basidiomycota</taxon>
        <taxon>Agaricomycotina</taxon>
        <taxon>Agaricomycetes</taxon>
        <taxon>Agaricomycetidae</taxon>
        <taxon>Boletales</taxon>
        <taxon>Suillineae</taxon>
        <taxon>Suillaceae</taxon>
        <taxon>Suillus</taxon>
    </lineage>
</organism>
<keyword evidence="2" id="KW-1185">Reference proteome</keyword>